<gene>
    <name evidence="4" type="ORF">SNE40_022902</name>
</gene>
<dbReference type="GO" id="GO:0003723">
    <property type="term" value="F:RNA binding"/>
    <property type="evidence" value="ECO:0007669"/>
    <property type="project" value="TreeGrafter"/>
</dbReference>
<dbReference type="SMART" id="SM01273">
    <property type="entry name" value="Mago-bind"/>
    <property type="match status" value="1"/>
</dbReference>
<sequence>MATAAKAIERSGVVKDGVTGETFLPESRRPDGSIRKARRVKAGYVPQEEVPVYENKGMQWLKGRSDLPVGLSPDQMVKARAAKDAVARGDDVEPDVGSNKKKVKKKAGEMTGKPANQQKKGSNKKLKEDNDAVGDLLASVYGITVTDEPAKKTVGQSGPNTDISRKLKTLQKKLKSTEKLEEKIKSGELKQPSKDELDKIARKGNLEAEIKQLQAQLEKS</sequence>
<dbReference type="PANTHER" id="PTHR22959">
    <property type="entry name" value="PYM PROTEIN"/>
    <property type="match status" value="1"/>
</dbReference>
<proteinExistence type="inferred from homology"/>
<dbReference type="GO" id="GO:0005737">
    <property type="term" value="C:cytoplasm"/>
    <property type="evidence" value="ECO:0007669"/>
    <property type="project" value="TreeGrafter"/>
</dbReference>
<dbReference type="Pfam" id="PF09282">
    <property type="entry name" value="Mago-bind"/>
    <property type="match status" value="1"/>
</dbReference>
<protein>
    <recommendedName>
        <fullName evidence="3">WIBG Mago-binding domain-containing protein</fullName>
    </recommendedName>
</protein>
<dbReference type="InterPro" id="IPR036348">
    <property type="entry name" value="WIBG_N_sf"/>
</dbReference>
<dbReference type="GO" id="GO:0035145">
    <property type="term" value="C:exon-exon junction complex"/>
    <property type="evidence" value="ECO:0007669"/>
    <property type="project" value="TreeGrafter"/>
</dbReference>
<evidence type="ECO:0000259" key="3">
    <source>
        <dbReference type="SMART" id="SM01273"/>
    </source>
</evidence>
<feature type="compositionally biased region" description="Basic and acidic residues" evidence="2">
    <location>
        <begin position="81"/>
        <end position="91"/>
    </location>
</feature>
<keyword evidence="5" id="KW-1185">Reference proteome</keyword>
<dbReference type="PANTHER" id="PTHR22959:SF0">
    <property type="entry name" value="PARTNER OF Y14 AND MAGO"/>
    <property type="match status" value="1"/>
</dbReference>
<evidence type="ECO:0000256" key="2">
    <source>
        <dbReference type="SAM" id="MobiDB-lite"/>
    </source>
</evidence>
<name>A0AAN8G697_PATCE</name>
<comment type="caution">
    <text evidence="4">The sequence shown here is derived from an EMBL/GenBank/DDBJ whole genome shotgun (WGS) entry which is preliminary data.</text>
</comment>
<accession>A0AAN8G697</accession>
<dbReference type="Proteomes" id="UP001347796">
    <property type="component" value="Unassembled WGS sequence"/>
</dbReference>
<evidence type="ECO:0000313" key="5">
    <source>
        <dbReference type="Proteomes" id="UP001347796"/>
    </source>
</evidence>
<dbReference type="EMBL" id="JAZGQO010000021">
    <property type="protein sequence ID" value="KAK6166138.1"/>
    <property type="molecule type" value="Genomic_DNA"/>
</dbReference>
<feature type="region of interest" description="Disordered" evidence="2">
    <location>
        <begin position="18"/>
        <end position="40"/>
    </location>
</feature>
<dbReference type="AlphaFoldDB" id="A0AAN8G697"/>
<dbReference type="InterPro" id="IPR015362">
    <property type="entry name" value="WIBG_mago-bd"/>
</dbReference>
<evidence type="ECO:0000313" key="4">
    <source>
        <dbReference type="EMBL" id="KAK6166138.1"/>
    </source>
</evidence>
<evidence type="ECO:0000256" key="1">
    <source>
        <dbReference type="ARBA" id="ARBA00009394"/>
    </source>
</evidence>
<comment type="similarity">
    <text evidence="1">Belongs to the pym family.</text>
</comment>
<feature type="region of interest" description="Disordered" evidence="2">
    <location>
        <begin position="80"/>
        <end position="130"/>
    </location>
</feature>
<dbReference type="GO" id="GO:1903259">
    <property type="term" value="P:exon-exon junction complex disassembly"/>
    <property type="evidence" value="ECO:0007669"/>
    <property type="project" value="InterPro"/>
</dbReference>
<dbReference type="SUPFAM" id="SSF101931">
    <property type="entry name" value="Pym (Within the bgcn gene intron protein, WIBG), N-terminal domain"/>
    <property type="match status" value="1"/>
</dbReference>
<organism evidence="4 5">
    <name type="scientific">Patella caerulea</name>
    <name type="common">Rayed Mediterranean limpet</name>
    <dbReference type="NCBI Taxonomy" id="87958"/>
    <lineage>
        <taxon>Eukaryota</taxon>
        <taxon>Metazoa</taxon>
        <taxon>Spiralia</taxon>
        <taxon>Lophotrochozoa</taxon>
        <taxon>Mollusca</taxon>
        <taxon>Gastropoda</taxon>
        <taxon>Patellogastropoda</taxon>
        <taxon>Patelloidea</taxon>
        <taxon>Patellidae</taxon>
        <taxon>Patella</taxon>
    </lineage>
</organism>
<reference evidence="4 5" key="1">
    <citation type="submission" date="2024-01" db="EMBL/GenBank/DDBJ databases">
        <title>The genome of the rayed Mediterranean limpet Patella caerulea (Linnaeus, 1758).</title>
        <authorList>
            <person name="Anh-Thu Weber A."/>
            <person name="Halstead-Nussloch G."/>
        </authorList>
    </citation>
    <scope>NUCLEOTIDE SEQUENCE [LARGE SCALE GENOMIC DNA]</scope>
    <source>
        <strain evidence="4">AATW-2023a</strain>
        <tissue evidence="4">Whole specimen</tissue>
    </source>
</reference>
<dbReference type="InterPro" id="IPR039333">
    <property type="entry name" value="PYM1"/>
</dbReference>
<feature type="domain" description="WIBG Mago-binding" evidence="3">
    <location>
        <begin position="20"/>
        <end position="46"/>
    </location>
</feature>